<dbReference type="GO" id="GO:0051082">
    <property type="term" value="F:unfolded protein binding"/>
    <property type="evidence" value="ECO:0007669"/>
    <property type="project" value="InterPro"/>
</dbReference>
<dbReference type="Proteomes" id="UP000292307">
    <property type="component" value="Chromosome"/>
</dbReference>
<dbReference type="InterPro" id="IPR008971">
    <property type="entry name" value="HSP40/DnaJ_pept-bd"/>
</dbReference>
<evidence type="ECO:0000313" key="8">
    <source>
        <dbReference type="Proteomes" id="UP000628442"/>
    </source>
</evidence>
<dbReference type="GO" id="GO:0042026">
    <property type="term" value="P:protein refolding"/>
    <property type="evidence" value="ECO:0007669"/>
    <property type="project" value="TreeGrafter"/>
</dbReference>
<dbReference type="PANTHER" id="PTHR43096">
    <property type="entry name" value="DNAJ HOMOLOG 1, MITOCHONDRIAL-RELATED"/>
    <property type="match status" value="1"/>
</dbReference>
<dbReference type="Proteomes" id="UP000628442">
    <property type="component" value="Unassembled WGS sequence"/>
</dbReference>
<dbReference type="PROSITE" id="PS50076">
    <property type="entry name" value="DNAJ_2"/>
    <property type="match status" value="1"/>
</dbReference>
<organism evidence="5 8">
    <name type="scientific">Pseudoduganella albidiflava</name>
    <dbReference type="NCBI Taxonomy" id="321983"/>
    <lineage>
        <taxon>Bacteria</taxon>
        <taxon>Pseudomonadati</taxon>
        <taxon>Pseudomonadota</taxon>
        <taxon>Betaproteobacteria</taxon>
        <taxon>Burkholderiales</taxon>
        <taxon>Oxalobacteraceae</taxon>
        <taxon>Telluria group</taxon>
        <taxon>Pseudoduganella</taxon>
    </lineage>
</organism>
<dbReference type="InterPro" id="IPR036869">
    <property type="entry name" value="J_dom_sf"/>
</dbReference>
<dbReference type="CDD" id="cd10747">
    <property type="entry name" value="DnaJ_C"/>
    <property type="match status" value="1"/>
</dbReference>
<reference evidence="5" key="1">
    <citation type="journal article" date="2014" name="Int. J. Syst. Evol. Microbiol.">
        <title>Complete genome sequence of Corynebacterium casei LMG S-19264T (=DSM 44701T), isolated from a smear-ripened cheese.</title>
        <authorList>
            <consortium name="US DOE Joint Genome Institute (JGI-PGF)"/>
            <person name="Walter F."/>
            <person name="Albersmeier A."/>
            <person name="Kalinowski J."/>
            <person name="Ruckert C."/>
        </authorList>
    </citation>
    <scope>NUCLEOTIDE SEQUENCE</scope>
    <source>
        <strain evidence="5">KCTC 12343</strain>
    </source>
</reference>
<dbReference type="Gene3D" id="1.10.287.110">
    <property type="entry name" value="DnaJ domain"/>
    <property type="match status" value="1"/>
</dbReference>
<dbReference type="SMART" id="SM00271">
    <property type="entry name" value="DnaJ"/>
    <property type="match status" value="1"/>
</dbReference>
<dbReference type="EMBL" id="CP036401">
    <property type="protein sequence ID" value="QBI03122.1"/>
    <property type="molecule type" value="Genomic_DNA"/>
</dbReference>
<feature type="domain" description="J" evidence="4">
    <location>
        <begin position="5"/>
        <end position="69"/>
    </location>
</feature>
<evidence type="ECO:0000256" key="3">
    <source>
        <dbReference type="ARBA" id="ARBA00023186"/>
    </source>
</evidence>
<dbReference type="Pfam" id="PF01556">
    <property type="entry name" value="DnaJ_C"/>
    <property type="match status" value="1"/>
</dbReference>
<dbReference type="PRINTS" id="PR00625">
    <property type="entry name" value="JDOMAIN"/>
</dbReference>
<keyword evidence="1" id="KW-0963">Cytoplasm</keyword>
<keyword evidence="3" id="KW-0143">Chaperone</keyword>
<evidence type="ECO:0000256" key="1">
    <source>
        <dbReference type="ARBA" id="ARBA00022490"/>
    </source>
</evidence>
<evidence type="ECO:0000259" key="4">
    <source>
        <dbReference type="PROSITE" id="PS50076"/>
    </source>
</evidence>
<reference evidence="6 7" key="2">
    <citation type="submission" date="2019-02" db="EMBL/GenBank/DDBJ databases">
        <title>Draft Genome Sequences of Six Type Strains of the Genus Massilia.</title>
        <authorList>
            <person name="Miess H."/>
            <person name="Frediansyhah A."/>
            <person name="Gross H."/>
        </authorList>
    </citation>
    <scope>NUCLEOTIDE SEQUENCE [LARGE SCALE GENOMIC DNA]</scope>
    <source>
        <strain evidence="6 7">DSM 17472</strain>
    </source>
</reference>
<dbReference type="EMBL" id="BMWV01000028">
    <property type="protein sequence ID" value="GGY69983.1"/>
    <property type="molecule type" value="Genomic_DNA"/>
</dbReference>
<dbReference type="InterPro" id="IPR001623">
    <property type="entry name" value="DnaJ_domain"/>
</dbReference>
<evidence type="ECO:0000313" key="6">
    <source>
        <dbReference type="EMBL" id="QBI03122.1"/>
    </source>
</evidence>
<dbReference type="SUPFAM" id="SSF46565">
    <property type="entry name" value="Chaperone J-domain"/>
    <property type="match status" value="1"/>
</dbReference>
<dbReference type="InterPro" id="IPR002939">
    <property type="entry name" value="DnaJ_C"/>
</dbReference>
<dbReference type="RefSeq" id="WP_131147228.1">
    <property type="nucleotide sequence ID" value="NZ_BMWV01000028.1"/>
</dbReference>
<accession>A0A411X2M0</accession>
<keyword evidence="2 5" id="KW-0238">DNA-binding</keyword>
<evidence type="ECO:0000313" key="7">
    <source>
        <dbReference type="Proteomes" id="UP000292307"/>
    </source>
</evidence>
<dbReference type="FunFam" id="2.60.260.20:FF:000008">
    <property type="entry name" value="Curved DNA-binding protein"/>
    <property type="match status" value="1"/>
</dbReference>
<reference evidence="5" key="3">
    <citation type="submission" date="2022-12" db="EMBL/GenBank/DDBJ databases">
        <authorList>
            <person name="Sun Q."/>
            <person name="Kim S."/>
        </authorList>
    </citation>
    <scope>NUCLEOTIDE SEQUENCE</scope>
    <source>
        <strain evidence="5">KCTC 12343</strain>
    </source>
</reference>
<dbReference type="Gene3D" id="2.60.260.20">
    <property type="entry name" value="Urease metallochaperone UreE, N-terminal domain"/>
    <property type="match status" value="2"/>
</dbReference>
<dbReference type="FunFam" id="2.60.260.20:FF:000013">
    <property type="entry name" value="DnaJ subfamily B member 11"/>
    <property type="match status" value="1"/>
</dbReference>
<dbReference type="SUPFAM" id="SSF49493">
    <property type="entry name" value="HSP40/DnaJ peptide-binding domain"/>
    <property type="match status" value="2"/>
</dbReference>
<evidence type="ECO:0000256" key="2">
    <source>
        <dbReference type="ARBA" id="ARBA00023125"/>
    </source>
</evidence>
<dbReference type="PANTHER" id="PTHR43096:SF52">
    <property type="entry name" value="DNAJ HOMOLOG 1, MITOCHONDRIAL-RELATED"/>
    <property type="match status" value="1"/>
</dbReference>
<gene>
    <name evidence="5" type="primary">cbpA</name>
    <name evidence="6" type="ORF">EYF70_21515</name>
    <name evidence="5" type="ORF">GCM10007387_59950</name>
</gene>
<sequence length="311" mass="33430">MDYKDYYAVLGVPKTASADEIKAAYRKLVRKYHPDVSKEADADARTKELNEAYGVLGDPEKRAAYDELGSAPYRQAGEGGFRPPPDWGAGFESFGGADSDFFKDLFAHVGGGRRRGFQMRGDDSYAVIEIALQDAYAGAGRTISLRVPEADASGRVITRERTLNVTIPKGVTEGQQLRLAGQGQPGSGGAAAGDLYLEIRFAEDRRYRVEGRDVYQTVPVAPWEAALGAGIEVATPSGRVTVAVPADSQGGRKLRLKGRGIPGTASAPAGDLYLLLEIALPPANTPRARALYEQMARELGFNPRLDPRTGL</sequence>
<evidence type="ECO:0000313" key="5">
    <source>
        <dbReference type="EMBL" id="GGY69983.1"/>
    </source>
</evidence>
<dbReference type="Pfam" id="PF00226">
    <property type="entry name" value="DnaJ"/>
    <property type="match status" value="1"/>
</dbReference>
<dbReference type="AlphaFoldDB" id="A0A411X2M0"/>
<dbReference type="GO" id="GO:0003677">
    <property type="term" value="F:DNA binding"/>
    <property type="evidence" value="ECO:0007669"/>
    <property type="project" value="UniProtKB-KW"/>
</dbReference>
<protein>
    <submittedName>
        <fullName evidence="5">Curved DNA-binding protein</fullName>
    </submittedName>
    <submittedName>
        <fullName evidence="6">J domain-containing protein</fullName>
    </submittedName>
</protein>
<keyword evidence="7" id="KW-1185">Reference proteome</keyword>
<name>A0A411X2M0_9BURK</name>
<dbReference type="CDD" id="cd06257">
    <property type="entry name" value="DnaJ"/>
    <property type="match status" value="1"/>
</dbReference>
<proteinExistence type="predicted"/>
<dbReference type="GO" id="GO:0005737">
    <property type="term" value="C:cytoplasm"/>
    <property type="evidence" value="ECO:0007669"/>
    <property type="project" value="TreeGrafter"/>
</dbReference>
<dbReference type="OrthoDB" id="9779889at2"/>